<comment type="subcellular location">
    <subcellularLocation>
        <location evidence="1">Membrane</location>
        <topology evidence="1">Multi-pass membrane protein</topology>
    </subcellularLocation>
</comment>
<feature type="transmembrane region" description="Helical" evidence="6">
    <location>
        <begin position="401"/>
        <end position="422"/>
    </location>
</feature>
<accession>A0A8K0GPD1</accession>
<sequence>METKVEKRGNHIGKKKGGLVTMPFIFANEVCEKLAVVGFNANMISYLTTQLHMPLTKAANTLTNFGGTASLTPLLGAFLADAYAGRFWTLTLASIIYQIGMVTLTLSAVLPTLRPPPCKADQVCQEASSGQEAILYVSLLLGALGSGGIRPCVVAFGADQFDETDPNQTTKTWNYFNWYYFVMGASMLVAVTVLVYVQDNIGWGWGLGIPTIAMFLSIIAFIIGYPLYRNLDPVGSPFTRLLQVSVSAYKKKNMTMVSDPSLLYDNDELDASISLGGKLLHTKQMKFLDKAAIISEEDNTKSPNLWRLNTVHRVEELKSVIRMGPIWASGILLITAYAQQSTFSLQQAKTMNRHITESFQIPAGSMTVFTYITMLSTIAIYDRLLIPIARKFTGLDRGITFLHRMGIGFVISIFATLVAGFVEKKRKHTALAHGLVDHPTTTIPISVFWLLPQYSLHGMAEAFMSIGHLEFFYDQSPESMRSTASALFWLAISAGNYISTLLVTLVHKLSAGPDGSNWLPNKNLNKGKLEYFYWLLTLLQVLNLVYYVCCARMYTYKPIQIQEKETNSQPEKDGLELGNRV</sequence>
<dbReference type="OrthoDB" id="8904098at2759"/>
<feature type="transmembrane region" description="Helical" evidence="6">
    <location>
        <begin position="531"/>
        <end position="549"/>
    </location>
</feature>
<evidence type="ECO:0000256" key="1">
    <source>
        <dbReference type="ARBA" id="ARBA00004141"/>
    </source>
</evidence>
<feature type="transmembrane region" description="Helical" evidence="6">
    <location>
        <begin position="359"/>
        <end position="381"/>
    </location>
</feature>
<keyword evidence="3 6" id="KW-0812">Transmembrane</keyword>
<keyword evidence="4 6" id="KW-1133">Transmembrane helix</keyword>
<dbReference type="Gene3D" id="1.20.1250.20">
    <property type="entry name" value="MFS general substrate transporter like domains"/>
    <property type="match status" value="1"/>
</dbReference>
<dbReference type="GO" id="GO:0022857">
    <property type="term" value="F:transmembrane transporter activity"/>
    <property type="evidence" value="ECO:0007669"/>
    <property type="project" value="InterPro"/>
</dbReference>
<feature type="transmembrane region" description="Helical" evidence="6">
    <location>
        <begin position="62"/>
        <end position="83"/>
    </location>
</feature>
<evidence type="ECO:0000256" key="3">
    <source>
        <dbReference type="ARBA" id="ARBA00022692"/>
    </source>
</evidence>
<keyword evidence="5 6" id="KW-0472">Membrane</keyword>
<dbReference type="AlphaFoldDB" id="A0A8K0GPD1"/>
<organism evidence="7 8">
    <name type="scientific">Rhamnella rubrinervis</name>
    <dbReference type="NCBI Taxonomy" id="2594499"/>
    <lineage>
        <taxon>Eukaryota</taxon>
        <taxon>Viridiplantae</taxon>
        <taxon>Streptophyta</taxon>
        <taxon>Embryophyta</taxon>
        <taxon>Tracheophyta</taxon>
        <taxon>Spermatophyta</taxon>
        <taxon>Magnoliopsida</taxon>
        <taxon>eudicotyledons</taxon>
        <taxon>Gunneridae</taxon>
        <taxon>Pentapetalae</taxon>
        <taxon>rosids</taxon>
        <taxon>fabids</taxon>
        <taxon>Rosales</taxon>
        <taxon>Rhamnaceae</taxon>
        <taxon>rhamnoid group</taxon>
        <taxon>Rhamneae</taxon>
        <taxon>Rhamnella</taxon>
    </lineage>
</organism>
<comment type="similarity">
    <text evidence="2">Belongs to the major facilitator superfamily. Proton-dependent oligopeptide transporter (POT/PTR) (TC 2.A.17) family.</text>
</comment>
<dbReference type="PANTHER" id="PTHR11654">
    <property type="entry name" value="OLIGOPEPTIDE TRANSPORTER-RELATED"/>
    <property type="match status" value="1"/>
</dbReference>
<dbReference type="SUPFAM" id="SSF103473">
    <property type="entry name" value="MFS general substrate transporter"/>
    <property type="match status" value="1"/>
</dbReference>
<dbReference type="GO" id="GO:0016020">
    <property type="term" value="C:membrane"/>
    <property type="evidence" value="ECO:0007669"/>
    <property type="project" value="UniProtKB-SubCell"/>
</dbReference>
<evidence type="ECO:0000256" key="6">
    <source>
        <dbReference type="SAM" id="Phobius"/>
    </source>
</evidence>
<evidence type="ECO:0000256" key="2">
    <source>
        <dbReference type="ARBA" id="ARBA00005982"/>
    </source>
</evidence>
<evidence type="ECO:0000313" key="7">
    <source>
        <dbReference type="EMBL" id="KAF3431848.1"/>
    </source>
</evidence>
<name>A0A8K0GPD1_9ROSA</name>
<feature type="transmembrane region" description="Helical" evidence="6">
    <location>
        <begin position="486"/>
        <end position="511"/>
    </location>
</feature>
<gene>
    <name evidence="7" type="ORF">FNV43_RR26584</name>
</gene>
<feature type="transmembrane region" description="Helical" evidence="6">
    <location>
        <begin position="178"/>
        <end position="197"/>
    </location>
</feature>
<dbReference type="InterPro" id="IPR036259">
    <property type="entry name" value="MFS_trans_sf"/>
</dbReference>
<dbReference type="Pfam" id="PF00854">
    <property type="entry name" value="PTR2"/>
    <property type="match status" value="1"/>
</dbReference>
<proteinExistence type="inferred from homology"/>
<keyword evidence="8" id="KW-1185">Reference proteome</keyword>
<feature type="transmembrane region" description="Helical" evidence="6">
    <location>
        <begin position="95"/>
        <end position="113"/>
    </location>
</feature>
<evidence type="ECO:0000256" key="4">
    <source>
        <dbReference type="ARBA" id="ARBA00022989"/>
    </source>
</evidence>
<protein>
    <submittedName>
        <fullName evidence="7">Uncharacterized protein</fullName>
    </submittedName>
</protein>
<evidence type="ECO:0000313" key="8">
    <source>
        <dbReference type="Proteomes" id="UP000796880"/>
    </source>
</evidence>
<reference evidence="7" key="1">
    <citation type="submission" date="2020-03" db="EMBL/GenBank/DDBJ databases">
        <title>A high-quality chromosome-level genome assembly of a woody plant with both climbing and erect habits, Rhamnella rubrinervis.</title>
        <authorList>
            <person name="Lu Z."/>
            <person name="Yang Y."/>
            <person name="Zhu X."/>
            <person name="Sun Y."/>
        </authorList>
    </citation>
    <scope>NUCLEOTIDE SEQUENCE</scope>
    <source>
        <strain evidence="7">BYM</strain>
        <tissue evidence="7">Leaf</tissue>
    </source>
</reference>
<feature type="transmembrane region" description="Helical" evidence="6">
    <location>
        <begin position="204"/>
        <end position="228"/>
    </location>
</feature>
<dbReference type="Proteomes" id="UP000796880">
    <property type="component" value="Unassembled WGS sequence"/>
</dbReference>
<evidence type="ECO:0000256" key="5">
    <source>
        <dbReference type="ARBA" id="ARBA00023136"/>
    </source>
</evidence>
<comment type="caution">
    <text evidence="7">The sequence shown here is derived from an EMBL/GenBank/DDBJ whole genome shotgun (WGS) entry which is preliminary data.</text>
</comment>
<dbReference type="InterPro" id="IPR000109">
    <property type="entry name" value="POT_fam"/>
</dbReference>
<dbReference type="EMBL" id="VOIH02000012">
    <property type="protein sequence ID" value="KAF3431848.1"/>
    <property type="molecule type" value="Genomic_DNA"/>
</dbReference>